<name>A0A1G1T7D0_9BACT</name>
<dbReference type="InterPro" id="IPR025161">
    <property type="entry name" value="IS402-like_dom"/>
</dbReference>
<evidence type="ECO:0000313" key="3">
    <source>
        <dbReference type="EMBL" id="OGX86785.1"/>
    </source>
</evidence>
<evidence type="ECO:0000259" key="2">
    <source>
        <dbReference type="Pfam" id="PF13340"/>
    </source>
</evidence>
<sequence length="141" mass="15093">METQYVLSEAQWSVLAPLLPGRRGPAGQDNRRFVEAVRWLARSGAHWRALPPAWGNWHTTYTRFARWAKSGAWGRLLAAVQARDAGLGTLLLDSTTVRAHQHAAGARKKTGRTRPSGAAAADGAPSCTCSPTCSAGPCGRC</sequence>
<organism evidence="3 4">
    <name type="scientific">Hymenobacter lapidarius</name>
    <dbReference type="NCBI Taxonomy" id="1908237"/>
    <lineage>
        <taxon>Bacteria</taxon>
        <taxon>Pseudomonadati</taxon>
        <taxon>Bacteroidota</taxon>
        <taxon>Cytophagia</taxon>
        <taxon>Cytophagales</taxon>
        <taxon>Hymenobacteraceae</taxon>
        <taxon>Hymenobacter</taxon>
    </lineage>
</organism>
<dbReference type="InterPro" id="IPR052909">
    <property type="entry name" value="Transposase_6_like"/>
</dbReference>
<proteinExistence type="predicted"/>
<dbReference type="EMBL" id="MDZB01000094">
    <property type="protein sequence ID" value="OGX86785.1"/>
    <property type="molecule type" value="Genomic_DNA"/>
</dbReference>
<protein>
    <recommendedName>
        <fullName evidence="2">Insertion element IS402-like domain-containing protein</fullName>
    </recommendedName>
</protein>
<evidence type="ECO:0000256" key="1">
    <source>
        <dbReference type="SAM" id="MobiDB-lite"/>
    </source>
</evidence>
<dbReference type="NCBIfam" id="NF033580">
    <property type="entry name" value="transpos_IS5_3"/>
    <property type="match status" value="1"/>
</dbReference>
<evidence type="ECO:0000313" key="4">
    <source>
        <dbReference type="Proteomes" id="UP000176294"/>
    </source>
</evidence>
<dbReference type="PANTHER" id="PTHR46637">
    <property type="entry name" value="TIS1421-TRANSPOSASE PROTEIN A"/>
    <property type="match status" value="1"/>
</dbReference>
<dbReference type="Proteomes" id="UP000176294">
    <property type="component" value="Unassembled WGS sequence"/>
</dbReference>
<feature type="region of interest" description="Disordered" evidence="1">
    <location>
        <begin position="103"/>
        <end position="125"/>
    </location>
</feature>
<dbReference type="STRING" id="1908237.BEN47_12435"/>
<comment type="caution">
    <text evidence="3">The sequence shown here is derived from an EMBL/GenBank/DDBJ whole genome shotgun (WGS) entry which is preliminary data.</text>
</comment>
<feature type="compositionally biased region" description="Low complexity" evidence="1">
    <location>
        <begin position="115"/>
        <end position="125"/>
    </location>
</feature>
<dbReference type="Pfam" id="PF13340">
    <property type="entry name" value="DUF4096"/>
    <property type="match status" value="1"/>
</dbReference>
<reference evidence="3 4" key="1">
    <citation type="submission" date="2016-08" db="EMBL/GenBank/DDBJ databases">
        <title>Hymenobacter coccineus sp. nov., Hymenobacter lapidarius sp. nov. and Hymenobacter glacialis sp. nov., isolated from Antarctic soil.</title>
        <authorList>
            <person name="Sedlacek I."/>
            <person name="Kralova S."/>
            <person name="Kyrova K."/>
            <person name="Maslanova I."/>
            <person name="Stankova E."/>
            <person name="Vrbovska V."/>
            <person name="Nemec M."/>
            <person name="Bartak M."/>
            <person name="Svec P."/>
            <person name="Busse H.-J."/>
            <person name="Pantucek R."/>
        </authorList>
    </citation>
    <scope>NUCLEOTIDE SEQUENCE [LARGE SCALE GENOMIC DNA]</scope>
    <source>
        <strain evidence="3 4">CCM 8643</strain>
    </source>
</reference>
<dbReference type="PANTHER" id="PTHR46637:SF1">
    <property type="entry name" value="BLL5188 PROTEIN"/>
    <property type="match status" value="1"/>
</dbReference>
<gene>
    <name evidence="3" type="ORF">BEN47_12435</name>
</gene>
<dbReference type="AlphaFoldDB" id="A0A1G1T7D0"/>
<feature type="compositionally biased region" description="Basic residues" evidence="1">
    <location>
        <begin position="103"/>
        <end position="112"/>
    </location>
</feature>
<feature type="domain" description="Insertion element IS402-like" evidence="2">
    <location>
        <begin position="7"/>
        <end position="76"/>
    </location>
</feature>
<accession>A0A1G1T7D0</accession>
<keyword evidence="4" id="KW-1185">Reference proteome</keyword>